<name>A0A5B2VB24_9HYPH</name>
<keyword evidence="2" id="KW-1185">Reference proteome</keyword>
<reference evidence="1 2" key="2">
    <citation type="submission" date="2019-09" db="EMBL/GenBank/DDBJ databases">
        <authorList>
            <person name="Jin C."/>
        </authorList>
    </citation>
    <scope>NUCLEOTIDE SEQUENCE [LARGE SCALE GENOMIC DNA]</scope>
    <source>
        <strain evidence="1 2">BN140002</strain>
    </source>
</reference>
<protein>
    <submittedName>
        <fullName evidence="1">Uncharacterized protein</fullName>
    </submittedName>
</protein>
<reference evidence="1 2" key="1">
    <citation type="submission" date="2019-09" db="EMBL/GenBank/DDBJ databases">
        <title>Salinarimonas rosea gen. nov., sp. nov., a new member of the a-2 subgroup of the Proteobacteria.</title>
        <authorList>
            <person name="Liu J."/>
        </authorList>
    </citation>
    <scope>NUCLEOTIDE SEQUENCE [LARGE SCALE GENOMIC DNA]</scope>
    <source>
        <strain evidence="1 2">BN140002</strain>
    </source>
</reference>
<evidence type="ECO:0000313" key="2">
    <source>
        <dbReference type="Proteomes" id="UP000323142"/>
    </source>
</evidence>
<organism evidence="1 2">
    <name type="scientific">Salinarimonas soli</name>
    <dbReference type="NCBI Taxonomy" id="1638099"/>
    <lineage>
        <taxon>Bacteria</taxon>
        <taxon>Pseudomonadati</taxon>
        <taxon>Pseudomonadota</taxon>
        <taxon>Alphaproteobacteria</taxon>
        <taxon>Hyphomicrobiales</taxon>
        <taxon>Salinarimonadaceae</taxon>
        <taxon>Salinarimonas</taxon>
    </lineage>
</organism>
<evidence type="ECO:0000313" key="1">
    <source>
        <dbReference type="EMBL" id="KAA2235928.1"/>
    </source>
</evidence>
<dbReference type="EMBL" id="VUOA01000031">
    <property type="protein sequence ID" value="KAA2235928.1"/>
    <property type="molecule type" value="Genomic_DNA"/>
</dbReference>
<proteinExistence type="predicted"/>
<dbReference type="AlphaFoldDB" id="A0A5B2VB24"/>
<gene>
    <name evidence="1" type="ORF">F0L46_17340</name>
</gene>
<sequence>MAAFRFRILTFRAGVQVASVTRALLPDANAAFAEAVERARRAVERQRVPHRVELLDRRVMLDALDILASTAREASRSGL</sequence>
<dbReference type="Proteomes" id="UP000323142">
    <property type="component" value="Unassembled WGS sequence"/>
</dbReference>
<dbReference type="RefSeq" id="WP_149819835.1">
    <property type="nucleotide sequence ID" value="NZ_VUOA01000031.1"/>
</dbReference>
<comment type="caution">
    <text evidence="1">The sequence shown here is derived from an EMBL/GenBank/DDBJ whole genome shotgun (WGS) entry which is preliminary data.</text>
</comment>
<accession>A0A5B2VB24</accession>